<evidence type="ECO:0000313" key="2">
    <source>
        <dbReference type="Proteomes" id="UP000269352"/>
    </source>
</evidence>
<comment type="caution">
    <text evidence="1">The sequence shown here is derived from an EMBL/GenBank/DDBJ whole genome shotgun (WGS) entry which is preliminary data.</text>
</comment>
<organism evidence="1 2">
    <name type="scientific">Termititenax aidoneus</name>
    <dbReference type="NCBI Taxonomy" id="2218524"/>
    <lineage>
        <taxon>Bacteria</taxon>
        <taxon>Bacillati</taxon>
        <taxon>Candidatus Margulisiibacteriota</taxon>
        <taxon>Candidatus Termititenacia</taxon>
        <taxon>Candidatus Termititenacales</taxon>
        <taxon>Candidatus Termititenacaceae</taxon>
        <taxon>Candidatus Termititenax</taxon>
    </lineage>
</organism>
<evidence type="ECO:0000313" key="1">
    <source>
        <dbReference type="EMBL" id="GBR73151.1"/>
    </source>
</evidence>
<gene>
    <name evidence="1" type="ORF">NO1_0581</name>
</gene>
<proteinExistence type="predicted"/>
<keyword evidence="2" id="KW-1185">Reference proteome</keyword>
<dbReference type="EMBL" id="BGZN01000006">
    <property type="protein sequence ID" value="GBR73151.1"/>
    <property type="molecule type" value="Genomic_DNA"/>
</dbReference>
<protein>
    <submittedName>
        <fullName evidence="1">Phage portal protein</fullName>
    </submittedName>
</protein>
<accession>A0A388TA95</accession>
<sequence>MSFFDNFFSKKNAVSTTEKTSHMPLRRTEAGGEAIKPEISDIFRGKSDKYNLAAGFAYPFISIPARLAGCPVVDNAKAQEILLDTSETINKTSMINGTAWRWARWSDKLQQIVVEEIADAAIGSEGLDCDPDTGEILAVHTCEEITTYADGQPLVSERKRKITRNEITIEWRGYKTEKTVTRNSFGFLPIPFAHDYWEGDWRGTSVYSRIIRLLRDNHEIRRNRDQILAQYRPKFIIKTDDYLNFKKNNTDEKGEIKIFDNDIVVMGKDDTVEYLIVSDVVASHTAAIEDNRKEIIMAGGMPEIFGGMLATGNYASTDAQITMGIEYVNSLRRQWTKAYGELANQIATIDAFVNLQSSPAPVTLTWDNLTMASEDTKARIINTYAGAISQLLTNGSVTPDGALFLTKALLPDYPADTTDDLMSGLKKTLTEFTIPSRAQGTFETGEVLDEGDIL</sequence>
<dbReference type="Proteomes" id="UP000269352">
    <property type="component" value="Unassembled WGS sequence"/>
</dbReference>
<reference evidence="1 2" key="1">
    <citation type="journal article" date="2019" name="ISME J.">
        <title>Genome analyses of uncultured TG2/ZB3 bacteria in 'Margulisbacteria' specifically attached to ectosymbiotic spirochetes of protists in the termite gut.</title>
        <authorList>
            <person name="Utami Y.D."/>
            <person name="Kuwahara H."/>
            <person name="Igai K."/>
            <person name="Murakami T."/>
            <person name="Sugaya K."/>
            <person name="Morikawa T."/>
            <person name="Nagura Y."/>
            <person name="Yuki M."/>
            <person name="Deevong P."/>
            <person name="Inoue T."/>
            <person name="Kihara K."/>
            <person name="Lo N."/>
            <person name="Yamada A."/>
            <person name="Ohkuma M."/>
            <person name="Hongoh Y."/>
        </authorList>
    </citation>
    <scope>NUCLEOTIDE SEQUENCE [LARGE SCALE GENOMIC DNA]</scope>
    <source>
        <strain evidence="1">NkOx7-01</strain>
    </source>
</reference>
<dbReference type="AlphaFoldDB" id="A0A388TA95"/>
<name>A0A388TA95_TERA1</name>